<keyword evidence="1" id="KW-1133">Transmembrane helix</keyword>
<accession>A0A517T6G0</accession>
<name>A0A517T6G0_9PLAN</name>
<sequence>MGNKPSALSQSSFGQAALLTLVVLVLWGICFYPAWVMNEWPGIKGMTFAAILCLFPGWLVFTLQGLYKTAKSQAIGFLAGAGIRLVMTAAGVLWVKFNRPDINWELFLVWIVLFYLACLAVETGLIVQQLSHTAEPDSRERNSVGSTED</sequence>
<feature type="transmembrane region" description="Helical" evidence="1">
    <location>
        <begin position="47"/>
        <end position="67"/>
    </location>
</feature>
<gene>
    <name evidence="2" type="ORF">V22_11950</name>
</gene>
<organism evidence="2 3">
    <name type="scientific">Calycomorphotria hydatis</name>
    <dbReference type="NCBI Taxonomy" id="2528027"/>
    <lineage>
        <taxon>Bacteria</taxon>
        <taxon>Pseudomonadati</taxon>
        <taxon>Planctomycetota</taxon>
        <taxon>Planctomycetia</taxon>
        <taxon>Planctomycetales</taxon>
        <taxon>Planctomycetaceae</taxon>
        <taxon>Calycomorphotria</taxon>
    </lineage>
</organism>
<protein>
    <submittedName>
        <fullName evidence="2">Uncharacterized protein</fullName>
    </submittedName>
</protein>
<feature type="transmembrane region" description="Helical" evidence="1">
    <location>
        <begin position="74"/>
        <end position="95"/>
    </location>
</feature>
<reference evidence="2 3" key="1">
    <citation type="submission" date="2019-02" db="EMBL/GenBank/DDBJ databases">
        <title>Deep-cultivation of Planctomycetes and their phenomic and genomic characterization uncovers novel biology.</title>
        <authorList>
            <person name="Wiegand S."/>
            <person name="Jogler M."/>
            <person name="Boedeker C."/>
            <person name="Pinto D."/>
            <person name="Vollmers J."/>
            <person name="Rivas-Marin E."/>
            <person name="Kohn T."/>
            <person name="Peeters S.H."/>
            <person name="Heuer A."/>
            <person name="Rast P."/>
            <person name="Oberbeckmann S."/>
            <person name="Bunk B."/>
            <person name="Jeske O."/>
            <person name="Meyerdierks A."/>
            <person name="Storesund J.E."/>
            <person name="Kallscheuer N."/>
            <person name="Luecker S."/>
            <person name="Lage O.M."/>
            <person name="Pohl T."/>
            <person name="Merkel B.J."/>
            <person name="Hornburger P."/>
            <person name="Mueller R.-W."/>
            <person name="Bruemmer F."/>
            <person name="Labrenz M."/>
            <person name="Spormann A.M."/>
            <person name="Op den Camp H."/>
            <person name="Overmann J."/>
            <person name="Amann R."/>
            <person name="Jetten M.S.M."/>
            <person name="Mascher T."/>
            <person name="Medema M.H."/>
            <person name="Devos D.P."/>
            <person name="Kaster A.-K."/>
            <person name="Ovreas L."/>
            <person name="Rohde M."/>
            <person name="Galperin M.Y."/>
            <person name="Jogler C."/>
        </authorList>
    </citation>
    <scope>NUCLEOTIDE SEQUENCE [LARGE SCALE GENOMIC DNA]</scope>
    <source>
        <strain evidence="2 3">V22</strain>
    </source>
</reference>
<evidence type="ECO:0000313" key="2">
    <source>
        <dbReference type="EMBL" id="QDT63965.1"/>
    </source>
</evidence>
<keyword evidence="3" id="KW-1185">Reference proteome</keyword>
<proteinExistence type="predicted"/>
<evidence type="ECO:0000313" key="3">
    <source>
        <dbReference type="Proteomes" id="UP000319976"/>
    </source>
</evidence>
<keyword evidence="1" id="KW-0472">Membrane</keyword>
<dbReference type="AlphaFoldDB" id="A0A517T6G0"/>
<feature type="transmembrane region" description="Helical" evidence="1">
    <location>
        <begin position="107"/>
        <end position="127"/>
    </location>
</feature>
<keyword evidence="1" id="KW-0812">Transmembrane</keyword>
<feature type="transmembrane region" description="Helical" evidence="1">
    <location>
        <begin position="12"/>
        <end position="35"/>
    </location>
</feature>
<evidence type="ECO:0000256" key="1">
    <source>
        <dbReference type="SAM" id="Phobius"/>
    </source>
</evidence>
<dbReference type="Proteomes" id="UP000319976">
    <property type="component" value="Chromosome"/>
</dbReference>
<dbReference type="KEGG" id="chya:V22_11950"/>
<dbReference type="EMBL" id="CP036316">
    <property type="protein sequence ID" value="QDT63965.1"/>
    <property type="molecule type" value="Genomic_DNA"/>
</dbReference>